<sequence>MFCGLALFWTAVNGRSMLARSTDESLQCFFLSSVLEQRHALASHGSAPSRKWSFTLASRSAMALELASVCIAIHCSVELSIASDWPLVDSAPPHSLPQPLPPAEMTRILA</sequence>
<gene>
    <name evidence="1" type="ORF">PCOR1329_LOCUS43951</name>
</gene>
<dbReference type="EMBL" id="CAUYUJ010015282">
    <property type="protein sequence ID" value="CAK0851962.1"/>
    <property type="molecule type" value="Genomic_DNA"/>
</dbReference>
<evidence type="ECO:0000313" key="2">
    <source>
        <dbReference type="Proteomes" id="UP001189429"/>
    </source>
</evidence>
<accession>A0ABN9U164</accession>
<protein>
    <recommendedName>
        <fullName evidence="3">Secreted protein</fullName>
    </recommendedName>
</protein>
<dbReference type="Proteomes" id="UP001189429">
    <property type="component" value="Unassembled WGS sequence"/>
</dbReference>
<evidence type="ECO:0000313" key="1">
    <source>
        <dbReference type="EMBL" id="CAK0851962.1"/>
    </source>
</evidence>
<reference evidence="1" key="1">
    <citation type="submission" date="2023-10" db="EMBL/GenBank/DDBJ databases">
        <authorList>
            <person name="Chen Y."/>
            <person name="Shah S."/>
            <person name="Dougan E. K."/>
            <person name="Thang M."/>
            <person name="Chan C."/>
        </authorList>
    </citation>
    <scope>NUCLEOTIDE SEQUENCE [LARGE SCALE GENOMIC DNA]</scope>
</reference>
<proteinExistence type="predicted"/>
<name>A0ABN9U164_9DINO</name>
<evidence type="ECO:0008006" key="3">
    <source>
        <dbReference type="Google" id="ProtNLM"/>
    </source>
</evidence>
<organism evidence="1 2">
    <name type="scientific">Prorocentrum cordatum</name>
    <dbReference type="NCBI Taxonomy" id="2364126"/>
    <lineage>
        <taxon>Eukaryota</taxon>
        <taxon>Sar</taxon>
        <taxon>Alveolata</taxon>
        <taxon>Dinophyceae</taxon>
        <taxon>Prorocentrales</taxon>
        <taxon>Prorocentraceae</taxon>
        <taxon>Prorocentrum</taxon>
    </lineage>
</organism>
<keyword evidence="2" id="KW-1185">Reference proteome</keyword>
<comment type="caution">
    <text evidence="1">The sequence shown here is derived from an EMBL/GenBank/DDBJ whole genome shotgun (WGS) entry which is preliminary data.</text>
</comment>